<name>A0ABN4ICH7_9ENTR</name>
<dbReference type="EMBL" id="CP012264">
    <property type="protein sequence ID" value="ALB64245.1"/>
    <property type="molecule type" value="Genomic_DNA"/>
</dbReference>
<evidence type="ECO:0000313" key="2">
    <source>
        <dbReference type="Proteomes" id="UP000067320"/>
    </source>
</evidence>
<sequence length="150" mass="17051">MPYVITLSLFPKKCLELMLLTVLVSACSLVGHYQPRAHAQLTELMVAHLQLIDDVTAPSGDWHADALSEADSRLRLRFAEALAYAESLHDPLRTDNLRLLQSLYREDRARLFKQHHPFTAQQAALWRKQTQLAYLEAIRGECSRPASPCQ</sequence>
<reference evidence="2" key="1">
    <citation type="submission" date="2015-07" db="EMBL/GenBank/DDBJ databases">
        <authorList>
            <person name="Moine D."/>
            <person name="Kassam M."/>
        </authorList>
    </citation>
    <scope>NUCLEOTIDE SEQUENCE [LARGE SCALE GENOMIC DNA]</scope>
    <source>
        <strain evidence="2">LMG 26250</strain>
    </source>
</reference>
<reference evidence="2" key="2">
    <citation type="submission" date="2015-09" db="EMBL/GenBank/DDBJ databases">
        <title>Cronobacter genome sequencing and assembly.</title>
        <authorList>
            <person name="Descombes P."/>
            <person name="Baert L."/>
            <person name="Ngom-Bru C."/>
            <person name="Barretto C."/>
        </authorList>
    </citation>
    <scope>NUCLEOTIDE SEQUENCE [LARGE SCALE GENOMIC DNA]</scope>
    <source>
        <strain evidence="2">LMG 26250</strain>
    </source>
</reference>
<protein>
    <recommendedName>
        <fullName evidence="3">Lipoprotein</fullName>
    </recommendedName>
</protein>
<gene>
    <name evidence="1" type="ORF">AFK62_17805</name>
</gene>
<accession>A0ABN4ICH7</accession>
<evidence type="ECO:0008006" key="3">
    <source>
        <dbReference type="Google" id="ProtNLM"/>
    </source>
</evidence>
<proteinExistence type="predicted"/>
<keyword evidence="2" id="KW-1185">Reference proteome</keyword>
<organism evidence="1 2">
    <name type="scientific">Cronobacter condimenti 1330</name>
    <dbReference type="NCBI Taxonomy" id="1073999"/>
    <lineage>
        <taxon>Bacteria</taxon>
        <taxon>Pseudomonadati</taxon>
        <taxon>Pseudomonadota</taxon>
        <taxon>Gammaproteobacteria</taxon>
        <taxon>Enterobacterales</taxon>
        <taxon>Enterobacteriaceae</taxon>
        <taxon>Cronobacter</taxon>
    </lineage>
</organism>
<reference evidence="1 2" key="3">
    <citation type="journal article" date="2016" name="Genome Announc.">
        <title>Fully Closed Genome Sequences of Five Type Strains of the Genus Cronobacter and One Cronobacter sakazakii Strain.</title>
        <authorList>
            <person name="Moine D."/>
            <person name="Kassam M."/>
            <person name="Baert L."/>
            <person name="Tang Y."/>
            <person name="Barretto C."/>
            <person name="Ngom Bru C."/>
            <person name="Klijn A."/>
            <person name="Descombes P."/>
        </authorList>
    </citation>
    <scope>NUCLEOTIDE SEQUENCE [LARGE SCALE GENOMIC DNA]</scope>
    <source>
        <strain evidence="1 2">LMG 26250</strain>
    </source>
</reference>
<dbReference type="Proteomes" id="UP000067320">
    <property type="component" value="Chromosome"/>
</dbReference>
<evidence type="ECO:0000313" key="1">
    <source>
        <dbReference type="EMBL" id="ALB64245.1"/>
    </source>
</evidence>